<evidence type="ECO:0000313" key="5">
    <source>
        <dbReference type="Proteomes" id="UP000612009"/>
    </source>
</evidence>
<dbReference type="GO" id="GO:0008108">
    <property type="term" value="F:UDP-glucose:hexose-1-phosphate uridylyltransferase activity"/>
    <property type="evidence" value="ECO:0007669"/>
    <property type="project" value="InterPro"/>
</dbReference>
<dbReference type="PIRSF" id="PIRSF000808">
    <property type="entry name" value="GalT"/>
    <property type="match status" value="1"/>
</dbReference>
<protein>
    <recommendedName>
        <fullName evidence="3">DUF4921 domain-containing protein</fullName>
    </recommendedName>
</protein>
<dbReference type="AlphaFoldDB" id="A0A811T5C8"/>
<keyword evidence="2" id="KW-0479">Metal-binding</keyword>
<dbReference type="GO" id="GO:0008270">
    <property type="term" value="F:zinc ion binding"/>
    <property type="evidence" value="ECO:0007669"/>
    <property type="project" value="InterPro"/>
</dbReference>
<keyword evidence="2" id="KW-0862">Zinc</keyword>
<dbReference type="PANTHER" id="PTHR42763">
    <property type="entry name" value="ADP-GLUCOSE PHOSPHORYLASE"/>
    <property type="match status" value="1"/>
</dbReference>
<dbReference type="InterPro" id="IPR032576">
    <property type="entry name" value="DUF4921"/>
</dbReference>
<dbReference type="SUPFAM" id="SSF54197">
    <property type="entry name" value="HIT-like"/>
    <property type="match status" value="2"/>
</dbReference>
<dbReference type="PANTHER" id="PTHR42763:SF2">
    <property type="entry name" value="ADP-GLUCOSE PHOSPHORYLASE"/>
    <property type="match status" value="1"/>
</dbReference>
<name>A0A811T5C8_9EURY</name>
<dbReference type="GO" id="GO:0006012">
    <property type="term" value="P:galactose metabolic process"/>
    <property type="evidence" value="ECO:0007669"/>
    <property type="project" value="InterPro"/>
</dbReference>
<feature type="binding site" evidence="2">
    <location>
        <position position="161"/>
    </location>
    <ligand>
        <name>Zn(2+)</name>
        <dbReference type="ChEBI" id="CHEBI:29105"/>
    </ligand>
</feature>
<feature type="active site" description="Tele-UMP-histidine intermediate" evidence="1">
    <location>
        <position position="163"/>
    </location>
</feature>
<reference evidence="4" key="1">
    <citation type="submission" date="2020-10" db="EMBL/GenBank/DDBJ databases">
        <authorList>
            <person name="Hahn C.J."/>
            <person name="Laso-Perez R."/>
            <person name="Vulcano F."/>
            <person name="Vaziourakis K.-M."/>
            <person name="Stokke R."/>
            <person name="Steen I.H."/>
            <person name="Teske A."/>
            <person name="Boetius A."/>
            <person name="Liebeke M."/>
            <person name="Amann R."/>
            <person name="Knittel K."/>
        </authorList>
    </citation>
    <scope>NUCLEOTIDE SEQUENCE</scope>
    <source>
        <strain evidence="4">Gfbio:e3339647-f889-4370-9287-4fb5cb688e4c:AG392J18_GoMArc1</strain>
    </source>
</reference>
<dbReference type="Proteomes" id="UP000612009">
    <property type="component" value="Unassembled WGS sequence"/>
</dbReference>
<evidence type="ECO:0000313" key="4">
    <source>
        <dbReference type="EMBL" id="CAD6492424.1"/>
    </source>
</evidence>
<feature type="binding site" evidence="2">
    <location>
        <position position="110"/>
    </location>
    <ligand>
        <name>Zn(2+)</name>
        <dbReference type="ChEBI" id="CHEBI:29105"/>
    </ligand>
</feature>
<evidence type="ECO:0000259" key="3">
    <source>
        <dbReference type="Pfam" id="PF16268"/>
    </source>
</evidence>
<sequence length="311" mass="35787">MSGIRKHYFLDEYCIIAPTRGFRPSDFKKTDEASNSKKCIFCQGNEEKTPPATAVYTTGGVTSDKKGVVRDWNVRCIPNMYPALSPKKSSSDQLAEGFGFHEVIIETPEHDYEPSMFLDEEITRLIRIYADRYTLYINKDGIKFVSLFKNYGSSAGASIAHSHSQLIALPLIPPIIKKEMETEICPFCDIIQRESLSKRLILIENDWIAFAPYFSKYPFEVWIMPKEHFPDMSKLFDVSGLAFMLRNVLSRMHALFGRFAYNYAFFQCTDKRYHFHLKVFPKLSVTGGFEENTNIYINPVSPEDAAAQLRW</sequence>
<dbReference type="Gene3D" id="3.30.428.10">
    <property type="entry name" value="HIT-like"/>
    <property type="match status" value="2"/>
</dbReference>
<comment type="caution">
    <text evidence="4">The sequence shown here is derived from an EMBL/GenBank/DDBJ whole genome shotgun (WGS) entry which is preliminary data.</text>
</comment>
<organism evidence="4 5">
    <name type="scientific">Candidatus Argoarchaeum ethanivorans</name>
    <dbReference type="NCBI Taxonomy" id="2608793"/>
    <lineage>
        <taxon>Archaea</taxon>
        <taxon>Methanobacteriati</taxon>
        <taxon>Methanobacteriota</taxon>
        <taxon>Stenosarchaea group</taxon>
        <taxon>Methanomicrobia</taxon>
        <taxon>Methanosarcinales</taxon>
        <taxon>Methanosarcinales incertae sedis</taxon>
        <taxon>GOM Arc I cluster</taxon>
        <taxon>Candidatus Argoarchaeum</taxon>
    </lineage>
</organism>
<evidence type="ECO:0000256" key="2">
    <source>
        <dbReference type="PIRSR" id="PIRSR000808-3"/>
    </source>
</evidence>
<comment type="cofactor">
    <cofactor evidence="2">
        <name>Zn(2+)</name>
        <dbReference type="ChEBI" id="CHEBI:29105"/>
    </cofactor>
    <text evidence="2">Binds 1 zinc ion per subunit.</text>
</comment>
<dbReference type="EMBL" id="CAJHIR010000013">
    <property type="protein sequence ID" value="CAD6492424.1"/>
    <property type="molecule type" value="Genomic_DNA"/>
</dbReference>
<gene>
    <name evidence="4" type="ORF">LAKADJCE_00311</name>
</gene>
<feature type="binding site" evidence="2">
    <location>
        <position position="42"/>
    </location>
    <ligand>
        <name>Zn(2+)</name>
        <dbReference type="ChEBI" id="CHEBI:29105"/>
    </ligand>
</feature>
<dbReference type="InterPro" id="IPR053177">
    <property type="entry name" value="ADP-glucose_phosphorylase"/>
</dbReference>
<dbReference type="InterPro" id="IPR036265">
    <property type="entry name" value="HIT-like_sf"/>
</dbReference>
<feature type="binding site" evidence="2">
    <location>
        <position position="39"/>
    </location>
    <ligand>
        <name>Zn(2+)</name>
        <dbReference type="ChEBI" id="CHEBI:29105"/>
    </ligand>
</feature>
<evidence type="ECO:0000256" key="1">
    <source>
        <dbReference type="PIRSR" id="PIRSR000808-1"/>
    </source>
</evidence>
<dbReference type="Pfam" id="PF16268">
    <property type="entry name" value="DUF4921"/>
    <property type="match status" value="1"/>
</dbReference>
<feature type="domain" description="DUF4921" evidence="3">
    <location>
        <begin position="133"/>
        <end position="305"/>
    </location>
</feature>
<dbReference type="InterPro" id="IPR001937">
    <property type="entry name" value="GalP_UDPtransf1"/>
</dbReference>
<proteinExistence type="predicted"/>
<accession>A0A811T5C8</accession>